<dbReference type="NCBIfam" id="NF002150">
    <property type="entry name" value="PRK00982.1-4"/>
    <property type="match status" value="1"/>
</dbReference>
<evidence type="ECO:0000313" key="12">
    <source>
        <dbReference type="EMBL" id="UTO12619.1"/>
    </source>
</evidence>
<dbReference type="PROSITE" id="PS50075">
    <property type="entry name" value="CARRIER"/>
    <property type="match status" value="1"/>
</dbReference>
<feature type="domain" description="Carrier" evidence="11">
    <location>
        <begin position="2"/>
        <end position="77"/>
    </location>
</feature>
<evidence type="ECO:0000256" key="10">
    <source>
        <dbReference type="RuleBase" id="RU003545"/>
    </source>
</evidence>
<evidence type="ECO:0000256" key="3">
    <source>
        <dbReference type="ARBA" id="ARBA00022553"/>
    </source>
</evidence>
<keyword evidence="1 8" id="KW-0596">Phosphopantetheine</keyword>
<dbReference type="Proteomes" id="UP001059607">
    <property type="component" value="Chromosome"/>
</dbReference>
<dbReference type="HAMAP" id="MF_01217">
    <property type="entry name" value="Acyl_carrier"/>
    <property type="match status" value="1"/>
</dbReference>
<evidence type="ECO:0000256" key="4">
    <source>
        <dbReference type="ARBA" id="ARBA00022832"/>
    </source>
</evidence>
<evidence type="ECO:0000256" key="6">
    <source>
        <dbReference type="ARBA" id="ARBA00023160"/>
    </source>
</evidence>
<dbReference type="Gene3D" id="1.10.1200.10">
    <property type="entry name" value="ACP-like"/>
    <property type="match status" value="1"/>
</dbReference>
<comment type="PTM">
    <text evidence="10">4'-phosphopantetheine is transferred from CoA to a specific serine of apo-ACP by acpS.</text>
</comment>
<dbReference type="InterPro" id="IPR009081">
    <property type="entry name" value="PP-bd_ACP"/>
</dbReference>
<keyword evidence="2 8" id="KW-0444">Lipid biosynthesis</keyword>
<evidence type="ECO:0000256" key="7">
    <source>
        <dbReference type="ARBA" id="ARBA00024328"/>
    </source>
</evidence>
<dbReference type="InterPro" id="IPR003231">
    <property type="entry name" value="ACP"/>
</dbReference>
<comment type="PTM">
    <text evidence="8">4'-phosphopantetheine is transferred from CoA to a specific serine of apo-ACP by AcpS. This modification is essential for activity because fatty acids are bound in thioester linkage to the sulfhydryl of the prosthetic group.</text>
</comment>
<dbReference type="InterPro" id="IPR006162">
    <property type="entry name" value="Ppantetheine_attach_site"/>
</dbReference>
<proteinExistence type="inferred from homology"/>
<comment type="subcellular location">
    <subcellularLocation>
        <location evidence="8">Cytoplasm</location>
    </subcellularLocation>
</comment>
<organism evidence="12 13">
    <name type="scientific">Pseudomonas nunensis</name>
    <dbReference type="NCBI Taxonomy" id="2961896"/>
    <lineage>
        <taxon>Bacteria</taxon>
        <taxon>Pseudomonadati</taxon>
        <taxon>Pseudomonadota</taxon>
        <taxon>Gammaproteobacteria</taxon>
        <taxon>Pseudomonadales</taxon>
        <taxon>Pseudomonadaceae</taxon>
        <taxon>Pseudomonas</taxon>
    </lineage>
</organism>
<sequence>MDDIEERFKQMVAQQLGVPEAAVTNEANFVEDLGANSLDGVELVMDLEDSFDIKILDGETEMIRTVQEGIDFLKQRVSH</sequence>
<evidence type="ECO:0000259" key="11">
    <source>
        <dbReference type="PROSITE" id="PS50075"/>
    </source>
</evidence>
<dbReference type="Pfam" id="PF00550">
    <property type="entry name" value="PP-binding"/>
    <property type="match status" value="1"/>
</dbReference>
<comment type="function">
    <text evidence="8 10">Carrier of the growing fatty acid chain in fatty acid biosynthesis.</text>
</comment>
<dbReference type="InterPro" id="IPR036736">
    <property type="entry name" value="ACP-like_sf"/>
</dbReference>
<dbReference type="NCBIfam" id="NF002148">
    <property type="entry name" value="PRK00982.1-2"/>
    <property type="match status" value="1"/>
</dbReference>
<protein>
    <recommendedName>
        <fullName evidence="8 9">Acyl carrier protein</fullName>
        <shortName evidence="8">ACP</shortName>
    </recommendedName>
</protein>
<keyword evidence="6 8" id="KW-0275">Fatty acid biosynthesis</keyword>
<feature type="modified residue" description="O-(pantetheine 4'-phosphoryl)serine" evidence="8">
    <location>
        <position position="37"/>
    </location>
</feature>
<gene>
    <name evidence="8 12" type="primary">acpP</name>
    <name evidence="12" type="ORF">NK667_20910</name>
</gene>
<dbReference type="NCBIfam" id="TIGR00517">
    <property type="entry name" value="acyl_carrier"/>
    <property type="match status" value="1"/>
</dbReference>
<evidence type="ECO:0000256" key="1">
    <source>
        <dbReference type="ARBA" id="ARBA00022450"/>
    </source>
</evidence>
<keyword evidence="5 8" id="KW-0443">Lipid metabolism</keyword>
<name>A0ABY5EA80_9PSED</name>
<reference evidence="12" key="1">
    <citation type="submission" date="2022-07" db="EMBL/GenBank/DDBJ databases">
        <title>Pseudomonas nunamit sp. nov. an antifungal species isolated from Greenland.</title>
        <authorList>
            <person name="Ntana F."/>
            <person name="Hennessy R.C."/>
            <person name="Zervas A."/>
            <person name="Stougaard P."/>
        </authorList>
    </citation>
    <scope>NUCLEOTIDE SEQUENCE</scope>
    <source>
        <strain evidence="12">In5</strain>
    </source>
</reference>
<accession>A0ABY5EA80</accession>
<evidence type="ECO:0000313" key="13">
    <source>
        <dbReference type="Proteomes" id="UP001059607"/>
    </source>
</evidence>
<keyword evidence="8" id="KW-0963">Cytoplasm</keyword>
<dbReference type="EMBL" id="CP101125">
    <property type="protein sequence ID" value="UTO12619.1"/>
    <property type="molecule type" value="Genomic_DNA"/>
</dbReference>
<keyword evidence="4 8" id="KW-0276">Fatty acid metabolism</keyword>
<comment type="pathway">
    <text evidence="8 10">Lipid metabolism; fatty acid biosynthesis.</text>
</comment>
<dbReference type="SUPFAM" id="SSF47336">
    <property type="entry name" value="ACP-like"/>
    <property type="match status" value="1"/>
</dbReference>
<keyword evidence="13" id="KW-1185">Reference proteome</keyword>
<comment type="pathway">
    <text evidence="7">Glycolipid biosynthesis; KDO(2)-lipid A biosynthesis.</text>
</comment>
<evidence type="ECO:0000256" key="9">
    <source>
        <dbReference type="NCBIfam" id="TIGR00517"/>
    </source>
</evidence>
<keyword evidence="3 8" id="KW-0597">Phosphoprotein</keyword>
<comment type="similarity">
    <text evidence="8">Belongs to the acyl carrier protein (ACP) family.</text>
</comment>
<evidence type="ECO:0000256" key="2">
    <source>
        <dbReference type="ARBA" id="ARBA00022516"/>
    </source>
</evidence>
<dbReference type="PANTHER" id="PTHR20863">
    <property type="entry name" value="ACYL CARRIER PROTEIN"/>
    <property type="match status" value="1"/>
</dbReference>
<dbReference type="RefSeq" id="WP_054046933.1">
    <property type="nucleotide sequence ID" value="NZ_CP101125.1"/>
</dbReference>
<dbReference type="PROSITE" id="PS00012">
    <property type="entry name" value="PHOSPHOPANTETHEINE"/>
    <property type="match status" value="1"/>
</dbReference>
<evidence type="ECO:0000256" key="8">
    <source>
        <dbReference type="HAMAP-Rule" id="MF_01217"/>
    </source>
</evidence>
<evidence type="ECO:0000256" key="5">
    <source>
        <dbReference type="ARBA" id="ARBA00023098"/>
    </source>
</evidence>
<dbReference type="PANTHER" id="PTHR20863:SF76">
    <property type="entry name" value="CARRIER DOMAIN-CONTAINING PROTEIN"/>
    <property type="match status" value="1"/>
</dbReference>